<keyword evidence="8" id="KW-1185">Reference proteome</keyword>
<dbReference type="InterPro" id="IPR015679">
    <property type="entry name" value="PLipase_D_fam"/>
</dbReference>
<feature type="compositionally biased region" description="Basic and acidic residues" evidence="5">
    <location>
        <begin position="389"/>
        <end position="400"/>
    </location>
</feature>
<reference evidence="7 8" key="1">
    <citation type="submission" date="2020-05" db="EMBL/GenBank/DDBJ databases">
        <authorList>
            <person name="Mo P."/>
        </authorList>
    </citation>
    <scope>NUCLEOTIDE SEQUENCE [LARGE SCALE GENOMIC DNA]</scope>
    <source>
        <strain evidence="7 8">Gen01</strain>
    </source>
</reference>
<dbReference type="EMBL" id="CP053564">
    <property type="protein sequence ID" value="QJY49210.1"/>
    <property type="molecule type" value="Genomic_DNA"/>
</dbReference>
<evidence type="ECO:0000256" key="5">
    <source>
        <dbReference type="SAM" id="MobiDB-lite"/>
    </source>
</evidence>
<sequence length="754" mass="81795">MEQPRLAPPEDARSSSPSSSVEPEPVDDGARAVVFDVDGVLRWGSLRRLVGRLRALGTSSPRDRRSMLAMPRVVRALSVDLGEAPVHYVTGFPALLARPITDLLRRDGYPSGTVLTTGRGPALGPAGRAARKLRAVESIADRMPGVRWVLLGDDGGTGPQVFAGFAQRRPDRVALIALRRVFDDDHPATRRLLRAAAAAEVPVVGAPNGEELLPLARAALGIGQPRRGSVGDWFLSGPERRNSATRLQPWTEGNSVRALVHGRSYYAALARSLAVAGGGDSVQFVGWRADADQLLDDGGPTVGEALSAAARRGAAVRGLLWHAHSGLVGLHLGANRVLARAVGAAGGEVLLDQRVLAFGCHHQKMVVVRYRGRRGDDVAYIGGIDLDHGSRDDADHRGDRQSVGADPVYGPNPAYHDVQLMLHGPVVGEAEETFRERWTNPAALSRLPWQVVPDWFHRTDRTASPLAPAAPAPPPDGTCAVQLLRTYPRRRPRYPYAPRGERSIALAYTKALGRAERLIYVEDQYLWSFDVARIFAAALQRSSRLHLIAVVPRRPDNENPFYTDAALLGHAEALAMVREAGGDRVQVLDVENVEGRPVYVHSKLCVVDDVWAAVGSDNFNTRSWTHDSELTAAVVDAERDDRAPTDPGGLGDGARRFARGLRLTLLREHLGVDEDDALLDAARAADAVRRSAAEVDLWHAGGCRGPRPAGRLRSHSVGADAGLPAHHRWFTAPVYRSLLDPDGRPLDMRLRRTY</sequence>
<organism evidence="7 8">
    <name type="scientific">Pseudonocardia broussonetiae</name>
    <dbReference type="NCBI Taxonomy" id="2736640"/>
    <lineage>
        <taxon>Bacteria</taxon>
        <taxon>Bacillati</taxon>
        <taxon>Actinomycetota</taxon>
        <taxon>Actinomycetes</taxon>
        <taxon>Pseudonocardiales</taxon>
        <taxon>Pseudonocardiaceae</taxon>
        <taxon>Pseudonocardia</taxon>
    </lineage>
</organism>
<dbReference type="GO" id="GO:0004630">
    <property type="term" value="F:phospholipase D activity"/>
    <property type="evidence" value="ECO:0007669"/>
    <property type="project" value="UniProtKB-EC"/>
</dbReference>
<feature type="region of interest" description="Disordered" evidence="5">
    <location>
        <begin position="389"/>
        <end position="408"/>
    </location>
</feature>
<dbReference type="Gene3D" id="3.30.870.10">
    <property type="entry name" value="Endonuclease Chain A"/>
    <property type="match status" value="2"/>
</dbReference>
<dbReference type="PROSITE" id="PS50035">
    <property type="entry name" value="PLD"/>
    <property type="match status" value="2"/>
</dbReference>
<evidence type="ECO:0000259" key="6">
    <source>
        <dbReference type="PROSITE" id="PS50035"/>
    </source>
</evidence>
<dbReference type="Pfam" id="PF09949">
    <property type="entry name" value="APP1_cat"/>
    <property type="match status" value="1"/>
</dbReference>
<accession>A0A6M6JPQ2</accession>
<keyword evidence="2" id="KW-0677">Repeat</keyword>
<dbReference type="GO" id="GO:0008195">
    <property type="term" value="F:phosphatidate phosphatase activity"/>
    <property type="evidence" value="ECO:0007669"/>
    <property type="project" value="InterPro"/>
</dbReference>
<evidence type="ECO:0000256" key="3">
    <source>
        <dbReference type="ARBA" id="ARBA00022801"/>
    </source>
</evidence>
<feature type="domain" description="PLD phosphodiesterase" evidence="6">
    <location>
        <begin position="596"/>
        <end position="623"/>
    </location>
</feature>
<dbReference type="GO" id="GO:0009395">
    <property type="term" value="P:phospholipid catabolic process"/>
    <property type="evidence" value="ECO:0007669"/>
    <property type="project" value="TreeGrafter"/>
</dbReference>
<dbReference type="KEGG" id="pbro:HOP40_28490"/>
<gene>
    <name evidence="7" type="ORF">HOP40_28490</name>
</gene>
<evidence type="ECO:0000256" key="2">
    <source>
        <dbReference type="ARBA" id="ARBA00022737"/>
    </source>
</evidence>
<dbReference type="AlphaFoldDB" id="A0A6M6JPQ2"/>
<dbReference type="CDD" id="cd09105">
    <property type="entry name" value="PLDc_vPLD1_2_like_2"/>
    <property type="match status" value="1"/>
</dbReference>
<protein>
    <submittedName>
        <fullName evidence="7">DUF2183 domain-containing protein</fullName>
    </submittedName>
</protein>
<dbReference type="InterPro" id="IPR025202">
    <property type="entry name" value="PLD-like_dom"/>
</dbReference>
<dbReference type="Pfam" id="PF13091">
    <property type="entry name" value="PLDc_2"/>
    <property type="match status" value="1"/>
</dbReference>
<evidence type="ECO:0000313" key="7">
    <source>
        <dbReference type="EMBL" id="QJY49210.1"/>
    </source>
</evidence>
<comment type="catalytic activity">
    <reaction evidence="1">
        <text>a 1,2-diacyl-sn-glycero-3-phosphocholine + H2O = a 1,2-diacyl-sn-glycero-3-phosphate + choline + H(+)</text>
        <dbReference type="Rhea" id="RHEA:14445"/>
        <dbReference type="ChEBI" id="CHEBI:15354"/>
        <dbReference type="ChEBI" id="CHEBI:15377"/>
        <dbReference type="ChEBI" id="CHEBI:15378"/>
        <dbReference type="ChEBI" id="CHEBI:57643"/>
        <dbReference type="ChEBI" id="CHEBI:58608"/>
        <dbReference type="EC" id="3.1.4.4"/>
    </reaction>
</comment>
<dbReference type="PANTHER" id="PTHR18896">
    <property type="entry name" value="PHOSPHOLIPASE D"/>
    <property type="match status" value="1"/>
</dbReference>
<evidence type="ECO:0000313" key="8">
    <source>
        <dbReference type="Proteomes" id="UP000505377"/>
    </source>
</evidence>
<keyword evidence="3" id="KW-0378">Hydrolase</keyword>
<feature type="compositionally biased region" description="Low complexity" evidence="5">
    <location>
        <begin position="14"/>
        <end position="23"/>
    </location>
</feature>
<proteinExistence type="predicted"/>
<feature type="domain" description="PLD phosphodiesterase" evidence="6">
    <location>
        <begin position="357"/>
        <end position="390"/>
    </location>
</feature>
<dbReference type="InterPro" id="IPR001736">
    <property type="entry name" value="PLipase_D/transphosphatidylase"/>
</dbReference>
<dbReference type="SUPFAM" id="SSF56024">
    <property type="entry name" value="Phospholipase D/nuclease"/>
    <property type="match status" value="2"/>
</dbReference>
<evidence type="ECO:0000256" key="1">
    <source>
        <dbReference type="ARBA" id="ARBA00000798"/>
    </source>
</evidence>
<dbReference type="SMART" id="SM00155">
    <property type="entry name" value="PLDc"/>
    <property type="match status" value="2"/>
</dbReference>
<evidence type="ECO:0000256" key="4">
    <source>
        <dbReference type="ARBA" id="ARBA00023098"/>
    </source>
</evidence>
<keyword evidence="4" id="KW-0443">Lipid metabolism</keyword>
<dbReference type="InterPro" id="IPR019236">
    <property type="entry name" value="APP1_cat"/>
</dbReference>
<dbReference type="PANTHER" id="PTHR18896:SF76">
    <property type="entry name" value="PHOSPHOLIPASE"/>
    <property type="match status" value="1"/>
</dbReference>
<name>A0A6M6JPQ2_9PSEU</name>
<dbReference type="Proteomes" id="UP000505377">
    <property type="component" value="Chromosome"/>
</dbReference>
<feature type="region of interest" description="Disordered" evidence="5">
    <location>
        <begin position="1"/>
        <end position="27"/>
    </location>
</feature>